<gene>
    <name evidence="7" type="ORF">P879_00826</name>
</gene>
<dbReference type="SMART" id="SM00132">
    <property type="entry name" value="LIM"/>
    <property type="match status" value="4"/>
</dbReference>
<evidence type="ECO:0000259" key="6">
    <source>
        <dbReference type="PROSITE" id="PS50023"/>
    </source>
</evidence>
<dbReference type="InterPro" id="IPR017351">
    <property type="entry name" value="PINCH-1-4-like"/>
</dbReference>
<feature type="domain" description="LIM zinc-binding" evidence="6">
    <location>
        <begin position="392"/>
        <end position="451"/>
    </location>
</feature>
<dbReference type="GO" id="GO:0046872">
    <property type="term" value="F:metal ion binding"/>
    <property type="evidence" value="ECO:0007669"/>
    <property type="project" value="UniProtKB-KW"/>
</dbReference>
<dbReference type="Proteomes" id="UP000699462">
    <property type="component" value="Unassembled WGS sequence"/>
</dbReference>
<dbReference type="PANTHER" id="PTHR24210">
    <property type="entry name" value="LIM DOMAIN-CONTAINING PROTEIN"/>
    <property type="match status" value="1"/>
</dbReference>
<dbReference type="PROSITE" id="PS00478">
    <property type="entry name" value="LIM_DOMAIN_1"/>
    <property type="match status" value="2"/>
</dbReference>
<dbReference type="FunFam" id="2.10.110.10:FF:000009">
    <property type="entry name" value="Paxillin isoform 1"/>
    <property type="match status" value="2"/>
</dbReference>
<name>A0A8T0DRI1_9TREM</name>
<feature type="region of interest" description="Disordered" evidence="5">
    <location>
        <begin position="190"/>
        <end position="222"/>
    </location>
</feature>
<dbReference type="PANTHER" id="PTHR24210:SF0">
    <property type="entry name" value="LIM DOMAIN-CONTAINING PROTEIN"/>
    <property type="match status" value="1"/>
</dbReference>
<evidence type="ECO:0000256" key="1">
    <source>
        <dbReference type="ARBA" id="ARBA00022723"/>
    </source>
</evidence>
<reference evidence="7 8" key="1">
    <citation type="submission" date="2019-07" db="EMBL/GenBank/DDBJ databases">
        <title>Annotation for the trematode Paragonimus westermani.</title>
        <authorList>
            <person name="Choi Y.-J."/>
        </authorList>
    </citation>
    <scope>NUCLEOTIDE SEQUENCE [LARGE SCALE GENOMIC DNA]</scope>
    <source>
        <strain evidence="7">180907_Pwestermani</strain>
    </source>
</reference>
<evidence type="ECO:0000256" key="4">
    <source>
        <dbReference type="PROSITE-ProRule" id="PRU00125"/>
    </source>
</evidence>
<dbReference type="AlphaFoldDB" id="A0A8T0DRI1"/>
<feature type="compositionally biased region" description="Polar residues" evidence="5">
    <location>
        <begin position="127"/>
        <end position="141"/>
    </location>
</feature>
<dbReference type="PROSITE" id="PS50023">
    <property type="entry name" value="LIM_DOMAIN_2"/>
    <property type="match status" value="3"/>
</dbReference>
<dbReference type="EMBL" id="JTDF01001080">
    <property type="protein sequence ID" value="KAF8570519.1"/>
    <property type="molecule type" value="Genomic_DNA"/>
</dbReference>
<sequence>MDDLDALLNELHQTNVEILKRNQESRVFQDYVPASEHRKPQETEIDLCPSPSSTSTPPSSKFLVQADQNSRNEQTPRRNMQELEEMLGLLDQPEYTNLVINGSNYRFDDFGRQKSNASSSSNEKKTPTNPQTTNFRMTSPDDSSKNTKMAAEMAAQQLDDLLLSLNQFKIGKQESTTLLDRSTISSFQDQVDTTGGVNTNNEGDSNGHGGHHADVDPPRSTAVVSRTIPKPVSDWVCDQARIQPNAPNTALSSMLSSLSSELAQQGAITASKGFCYACKKPIVGMLISAMDKEWHPDHFTCVGCGICLVREDFYERDNQPYCLDCHAKLFSPRCGYCGEAILEKCIVALSRAWHPDHFFCYSCHQGFDGNVTVHEHENKIYCSSCYLEHFGTRCSGCNQPITDSYITALDVPWHRTCFVCQDCGKILSGSAFHEIDSLPYCDSHYYTRRGLLCIACSKPITGRCVNALGRRYHPEHFTCAYCLQPLQTGTFKEHSNKPYCHQCFGQLFG</sequence>
<feature type="compositionally biased region" description="Polar residues" evidence="5">
    <location>
        <begin position="190"/>
        <end position="204"/>
    </location>
</feature>
<feature type="region of interest" description="Disordered" evidence="5">
    <location>
        <begin position="32"/>
        <end position="78"/>
    </location>
</feature>
<dbReference type="SUPFAM" id="SSF57716">
    <property type="entry name" value="Glucocorticoid receptor-like (DNA-binding domain)"/>
    <property type="match status" value="5"/>
</dbReference>
<evidence type="ECO:0000313" key="8">
    <source>
        <dbReference type="Proteomes" id="UP000699462"/>
    </source>
</evidence>
<organism evidence="7 8">
    <name type="scientific">Paragonimus westermani</name>
    <dbReference type="NCBI Taxonomy" id="34504"/>
    <lineage>
        <taxon>Eukaryota</taxon>
        <taxon>Metazoa</taxon>
        <taxon>Spiralia</taxon>
        <taxon>Lophotrochozoa</taxon>
        <taxon>Platyhelminthes</taxon>
        <taxon>Trematoda</taxon>
        <taxon>Digenea</taxon>
        <taxon>Plagiorchiida</taxon>
        <taxon>Troglotremata</taxon>
        <taxon>Troglotrematidae</taxon>
        <taxon>Paragonimus</taxon>
    </lineage>
</organism>
<feature type="domain" description="LIM zinc-binding" evidence="6">
    <location>
        <begin position="273"/>
        <end position="332"/>
    </location>
</feature>
<comment type="caution">
    <text evidence="7">The sequence shown here is derived from an EMBL/GenBank/DDBJ whole genome shotgun (WGS) entry which is preliminary data.</text>
</comment>
<keyword evidence="2 4" id="KW-0862">Zinc</keyword>
<protein>
    <recommendedName>
        <fullName evidence="6">LIM zinc-binding domain-containing protein</fullName>
    </recommendedName>
</protein>
<proteinExistence type="predicted"/>
<dbReference type="Gene3D" id="2.10.110.10">
    <property type="entry name" value="Cysteine Rich Protein"/>
    <property type="match status" value="4"/>
</dbReference>
<evidence type="ECO:0000256" key="5">
    <source>
        <dbReference type="SAM" id="MobiDB-lite"/>
    </source>
</evidence>
<dbReference type="OrthoDB" id="15567at2759"/>
<feature type="region of interest" description="Disordered" evidence="5">
    <location>
        <begin position="110"/>
        <end position="145"/>
    </location>
</feature>
<dbReference type="Pfam" id="PF00412">
    <property type="entry name" value="LIM"/>
    <property type="match status" value="4"/>
</dbReference>
<dbReference type="CDD" id="cd09412">
    <property type="entry name" value="LIM4_Leupaxin"/>
    <property type="match status" value="1"/>
</dbReference>
<evidence type="ECO:0000256" key="3">
    <source>
        <dbReference type="ARBA" id="ARBA00023038"/>
    </source>
</evidence>
<dbReference type="InterPro" id="IPR001781">
    <property type="entry name" value="Znf_LIM"/>
</dbReference>
<keyword evidence="8" id="KW-1185">Reference proteome</keyword>
<keyword evidence="1 4" id="KW-0479">Metal-binding</keyword>
<feature type="compositionally biased region" description="Low complexity" evidence="5">
    <location>
        <begin position="49"/>
        <end position="60"/>
    </location>
</feature>
<feature type="domain" description="LIM zinc-binding" evidence="6">
    <location>
        <begin position="452"/>
        <end position="509"/>
    </location>
</feature>
<keyword evidence="3 4" id="KW-0440">LIM domain</keyword>
<evidence type="ECO:0000256" key="2">
    <source>
        <dbReference type="ARBA" id="ARBA00022833"/>
    </source>
</evidence>
<evidence type="ECO:0000313" key="7">
    <source>
        <dbReference type="EMBL" id="KAF8570519.1"/>
    </source>
</evidence>
<accession>A0A8T0DRI1</accession>